<evidence type="ECO:0000313" key="17">
    <source>
        <dbReference type="EMBL" id="KKK99892.1"/>
    </source>
</evidence>
<dbReference type="Pfam" id="PF02563">
    <property type="entry name" value="Poly_export"/>
    <property type="match status" value="1"/>
</dbReference>
<protein>
    <recommendedName>
        <fullName evidence="18">Soluble ligand binding domain-containing protein</fullName>
    </recommendedName>
</protein>
<dbReference type="PANTHER" id="PTHR33619:SF3">
    <property type="entry name" value="POLYSACCHARIDE EXPORT PROTEIN GFCE-RELATED"/>
    <property type="match status" value="1"/>
</dbReference>
<gene>
    <name evidence="17" type="ORF">LCGC14_2628990</name>
</gene>
<evidence type="ECO:0000259" key="16">
    <source>
        <dbReference type="Pfam" id="PF22461"/>
    </source>
</evidence>
<evidence type="ECO:0000256" key="6">
    <source>
        <dbReference type="ARBA" id="ARBA00022692"/>
    </source>
</evidence>
<evidence type="ECO:0000256" key="1">
    <source>
        <dbReference type="ARBA" id="ARBA00004571"/>
    </source>
</evidence>
<comment type="similarity">
    <text evidence="2">Belongs to the BexD/CtrA/VexA family.</text>
</comment>
<sequence length="315" mass="35835">NQKNEGKTAILKMQGKKVDEFDKKLLKEKKEVIRDEDNLNIEIYHPKREDLISTIKTISSQNGFLVREKKIFLPHLGYIKVENLTIKEAREKIQKRYLDEIEDIEVFVSFKEKKTNKVEVAGLVNTQIWVDAKTRLFEVLIKASLPSSANLFKSYILRGSSFLPVDFYRLMKEGDMSQNIYIENKDKIYIADGYSSKVYVLGEVHKQGAINILDGKISLKEALAEAGGVSCIADKSFIQIFRANVQDPKIFLLNWKHVIELPSSSLNLIEGDIVLVGATIISDWNKFITQILPSISLFDSAYKGFKNMGIIINGP</sequence>
<keyword evidence="14" id="KW-0449">Lipoprotein</keyword>
<keyword evidence="8" id="KW-0625">Polysaccharide transport</keyword>
<evidence type="ECO:0000256" key="12">
    <source>
        <dbReference type="ARBA" id="ARBA00023139"/>
    </source>
</evidence>
<keyword evidence="7" id="KW-0732">Signal</keyword>
<proteinExistence type="inferred from homology"/>
<comment type="subcellular location">
    <subcellularLocation>
        <location evidence="1">Cell outer membrane</location>
        <topology evidence="1">Multi-pass membrane protein</topology>
    </subcellularLocation>
</comment>
<comment type="caution">
    <text evidence="17">The sequence shown here is derived from an EMBL/GenBank/DDBJ whole genome shotgun (WGS) entry which is preliminary data.</text>
</comment>
<keyword evidence="5" id="KW-0762">Sugar transport</keyword>
<dbReference type="GO" id="GO:0006811">
    <property type="term" value="P:monoatomic ion transport"/>
    <property type="evidence" value="ECO:0007669"/>
    <property type="project" value="UniProtKB-KW"/>
</dbReference>
<keyword evidence="10" id="KW-0626">Porin</keyword>
<evidence type="ECO:0008006" key="18">
    <source>
        <dbReference type="Google" id="ProtNLM"/>
    </source>
</evidence>
<keyword evidence="13" id="KW-0998">Cell outer membrane</keyword>
<feature type="domain" description="Polysaccharide export protein N-terminal" evidence="15">
    <location>
        <begin position="31"/>
        <end position="110"/>
    </location>
</feature>
<name>A0A0F9CTB8_9ZZZZ</name>
<dbReference type="InterPro" id="IPR049712">
    <property type="entry name" value="Poly_export"/>
</dbReference>
<keyword evidence="3" id="KW-0813">Transport</keyword>
<evidence type="ECO:0000256" key="9">
    <source>
        <dbReference type="ARBA" id="ARBA00023065"/>
    </source>
</evidence>
<keyword evidence="9" id="KW-0406">Ion transport</keyword>
<evidence type="ECO:0000256" key="10">
    <source>
        <dbReference type="ARBA" id="ARBA00023114"/>
    </source>
</evidence>
<keyword evidence="11" id="KW-0472">Membrane</keyword>
<evidence type="ECO:0000256" key="5">
    <source>
        <dbReference type="ARBA" id="ARBA00022597"/>
    </source>
</evidence>
<evidence type="ECO:0000256" key="3">
    <source>
        <dbReference type="ARBA" id="ARBA00022448"/>
    </source>
</evidence>
<evidence type="ECO:0000256" key="8">
    <source>
        <dbReference type="ARBA" id="ARBA00023047"/>
    </source>
</evidence>
<reference evidence="17" key="1">
    <citation type="journal article" date="2015" name="Nature">
        <title>Complex archaea that bridge the gap between prokaryotes and eukaryotes.</title>
        <authorList>
            <person name="Spang A."/>
            <person name="Saw J.H."/>
            <person name="Jorgensen S.L."/>
            <person name="Zaremba-Niedzwiedzka K."/>
            <person name="Martijn J."/>
            <person name="Lind A.E."/>
            <person name="van Eijk R."/>
            <person name="Schleper C."/>
            <person name="Guy L."/>
            <person name="Ettema T.J."/>
        </authorList>
    </citation>
    <scope>NUCLEOTIDE SEQUENCE</scope>
</reference>
<evidence type="ECO:0000256" key="7">
    <source>
        <dbReference type="ARBA" id="ARBA00022729"/>
    </source>
</evidence>
<evidence type="ECO:0000256" key="11">
    <source>
        <dbReference type="ARBA" id="ARBA00023136"/>
    </source>
</evidence>
<dbReference type="Gene3D" id="3.30.1950.10">
    <property type="entry name" value="wza like domain"/>
    <property type="match status" value="1"/>
</dbReference>
<dbReference type="Pfam" id="PF22461">
    <property type="entry name" value="SLBB_2"/>
    <property type="match status" value="1"/>
</dbReference>
<evidence type="ECO:0000259" key="15">
    <source>
        <dbReference type="Pfam" id="PF02563"/>
    </source>
</evidence>
<evidence type="ECO:0000256" key="2">
    <source>
        <dbReference type="ARBA" id="ARBA00009450"/>
    </source>
</evidence>
<organism evidence="17">
    <name type="scientific">marine sediment metagenome</name>
    <dbReference type="NCBI Taxonomy" id="412755"/>
    <lineage>
        <taxon>unclassified sequences</taxon>
        <taxon>metagenomes</taxon>
        <taxon>ecological metagenomes</taxon>
    </lineage>
</organism>
<dbReference type="AlphaFoldDB" id="A0A0F9CTB8"/>
<feature type="domain" description="SLBB" evidence="16">
    <location>
        <begin position="197"/>
        <end position="276"/>
    </location>
</feature>
<dbReference type="GO" id="GO:0015288">
    <property type="term" value="F:porin activity"/>
    <property type="evidence" value="ECO:0007669"/>
    <property type="project" value="UniProtKB-KW"/>
</dbReference>
<dbReference type="PANTHER" id="PTHR33619">
    <property type="entry name" value="POLYSACCHARIDE EXPORT PROTEIN GFCE-RELATED"/>
    <property type="match status" value="1"/>
</dbReference>
<dbReference type="GO" id="GO:0009279">
    <property type="term" value="C:cell outer membrane"/>
    <property type="evidence" value="ECO:0007669"/>
    <property type="project" value="UniProtKB-SubCell"/>
</dbReference>
<evidence type="ECO:0000256" key="4">
    <source>
        <dbReference type="ARBA" id="ARBA00022452"/>
    </source>
</evidence>
<dbReference type="Gene3D" id="3.10.560.10">
    <property type="entry name" value="Outer membrane lipoprotein wza domain like"/>
    <property type="match status" value="2"/>
</dbReference>
<keyword evidence="6" id="KW-0812">Transmembrane</keyword>
<dbReference type="InterPro" id="IPR054765">
    <property type="entry name" value="SLBB_dom"/>
</dbReference>
<keyword evidence="4" id="KW-1134">Transmembrane beta strand</keyword>
<dbReference type="GO" id="GO:0015159">
    <property type="term" value="F:polysaccharide transmembrane transporter activity"/>
    <property type="evidence" value="ECO:0007669"/>
    <property type="project" value="InterPro"/>
</dbReference>
<evidence type="ECO:0000256" key="14">
    <source>
        <dbReference type="ARBA" id="ARBA00023288"/>
    </source>
</evidence>
<accession>A0A0F9CTB8</accession>
<evidence type="ECO:0000256" key="13">
    <source>
        <dbReference type="ARBA" id="ARBA00023237"/>
    </source>
</evidence>
<feature type="non-terminal residue" evidence="17">
    <location>
        <position position="1"/>
    </location>
</feature>
<dbReference type="InterPro" id="IPR003715">
    <property type="entry name" value="Poly_export_N"/>
</dbReference>
<keyword evidence="12" id="KW-0564">Palmitate</keyword>
<dbReference type="GO" id="GO:0046930">
    <property type="term" value="C:pore complex"/>
    <property type="evidence" value="ECO:0007669"/>
    <property type="project" value="UniProtKB-KW"/>
</dbReference>
<dbReference type="EMBL" id="LAZR01045044">
    <property type="protein sequence ID" value="KKK99892.1"/>
    <property type="molecule type" value="Genomic_DNA"/>
</dbReference>